<protein>
    <submittedName>
        <fullName evidence="1">Uncharacterized protein</fullName>
    </submittedName>
</protein>
<evidence type="ECO:0000313" key="2">
    <source>
        <dbReference type="Proteomes" id="UP000076420"/>
    </source>
</evidence>
<accession>A0A2C9LAR1</accession>
<dbReference type="Proteomes" id="UP000076420">
    <property type="component" value="Unassembled WGS sequence"/>
</dbReference>
<dbReference type="RefSeq" id="XP_013073152.2">
    <property type="nucleotide sequence ID" value="XM_013217698.2"/>
</dbReference>
<dbReference type="AlphaFoldDB" id="A0A2C9LAR1"/>
<dbReference type="EnsemblMetazoa" id="BGLB028992-RB">
    <property type="protein sequence ID" value="BGLB028992-PB"/>
    <property type="gene ID" value="BGLB028992"/>
</dbReference>
<organism evidence="1 2">
    <name type="scientific">Biomphalaria glabrata</name>
    <name type="common">Bloodfluke planorb</name>
    <name type="synonym">Freshwater snail</name>
    <dbReference type="NCBI Taxonomy" id="6526"/>
    <lineage>
        <taxon>Eukaryota</taxon>
        <taxon>Metazoa</taxon>
        <taxon>Spiralia</taxon>
        <taxon>Lophotrochozoa</taxon>
        <taxon>Mollusca</taxon>
        <taxon>Gastropoda</taxon>
        <taxon>Heterobranchia</taxon>
        <taxon>Euthyneura</taxon>
        <taxon>Panpulmonata</taxon>
        <taxon>Hygrophila</taxon>
        <taxon>Lymnaeoidea</taxon>
        <taxon>Planorbidae</taxon>
        <taxon>Biomphalaria</taxon>
    </lineage>
</organism>
<dbReference type="KEGG" id="bgt:106059978"/>
<name>A0A2C9LAR1_BIOGL</name>
<evidence type="ECO:0000313" key="1">
    <source>
        <dbReference type="EnsemblMetazoa" id="BGLB028992-PB"/>
    </source>
</evidence>
<proteinExistence type="predicted"/>
<gene>
    <name evidence="1" type="primary">106059978</name>
</gene>
<dbReference type="EnsemblMetazoa" id="BGLB028992-RA">
    <property type="protein sequence ID" value="BGLB028992-PA"/>
    <property type="gene ID" value="BGLB028992"/>
</dbReference>
<dbReference type="VEuPathDB" id="VectorBase:BGLAX_050590"/>
<dbReference type="VEuPathDB" id="VectorBase:BGLB028992"/>
<reference evidence="1" key="1">
    <citation type="submission" date="2020-05" db="UniProtKB">
        <authorList>
            <consortium name="EnsemblMetazoa"/>
        </authorList>
    </citation>
    <scope>IDENTIFICATION</scope>
    <source>
        <strain evidence="1">BB02</strain>
    </source>
</reference>
<sequence length="306" mass="34369">MCSQVTVFLEREEIFVPLALHQYLGDVNQENNDEQKGDKQIELLTVPSGISCQSAMDVVKTPLNTIACENASDHSKFKDLKTLSLNDLPKTYQNDDILALIKSVAELAVVVHVPVSKQAGLYWQGTGKVEEVFIFKENTQCRCMKCKASGNPSKEWGKVMIATSTKLLTACKYVTEIKCTLFHDSEEGEATLAYLNGDAYTSNEWGVCKFFCYTCDMDLLNKLDAYLDVFEDKWIIAFAKYYKTIKSAEEKFLVMICHPHACKKHVSIGTWSKLRPFVTFDAATCPGCEGSFLVIPCFDVDEDDFS</sequence>
<dbReference type="OrthoDB" id="10287183at2759"/>